<organism evidence="1 2">
    <name type="scientific">Empedobacter tilapiae</name>
    <dbReference type="NCBI Taxonomy" id="2491114"/>
    <lineage>
        <taxon>Bacteria</taxon>
        <taxon>Pseudomonadati</taxon>
        <taxon>Bacteroidota</taxon>
        <taxon>Flavobacteriia</taxon>
        <taxon>Flavobacteriales</taxon>
        <taxon>Weeksellaceae</taxon>
        <taxon>Empedobacter</taxon>
    </lineage>
</organism>
<comment type="caution">
    <text evidence="1">The sequence shown here is derived from an EMBL/GenBank/DDBJ whole genome shotgun (WGS) entry which is preliminary data.</text>
</comment>
<keyword evidence="2" id="KW-1185">Reference proteome</keyword>
<gene>
    <name evidence="1" type="ORF">E4J94_12985</name>
</gene>
<proteinExistence type="predicted"/>
<reference evidence="1 2" key="1">
    <citation type="submission" date="2019-03" db="EMBL/GenBank/DDBJ databases">
        <title>Empedobacter tilapiae sp. nov., isolated from an intestine of Nile tilapia Oreochromis niloticus.</title>
        <authorList>
            <person name="Kim Y.-O."/>
            <person name="Yoon J.-H."/>
        </authorList>
    </citation>
    <scope>NUCLEOTIDE SEQUENCE [LARGE SCALE GENOMIC DNA]</scope>
    <source>
        <strain evidence="1 2">MRS2</strain>
    </source>
</reference>
<accession>A0A4Z1BAE3</accession>
<dbReference type="Proteomes" id="UP000297998">
    <property type="component" value="Unassembled WGS sequence"/>
</dbReference>
<dbReference type="AlphaFoldDB" id="A0A4Z1BAE3"/>
<evidence type="ECO:0000313" key="2">
    <source>
        <dbReference type="Proteomes" id="UP000297998"/>
    </source>
</evidence>
<dbReference type="RefSeq" id="WP_135836227.1">
    <property type="nucleotide sequence ID" value="NZ_SRPE01000009.1"/>
</dbReference>
<name>A0A4Z1BAE3_9FLAO</name>
<sequence>MGSRLINILKQGTWRIVCFLSIMACSQQKTDNNMKWISKFDFFDLYKVRVNGGYFNPGSAIRLEKIAIPNENTILLAGAKDENSFDENKKSDVAVLFASNDKGKTYKEILLNDVSFLYMEAKGDYTMIKSYTLNKDAIKVQKLQLLNNKTFELIKVEEYLDKDISYNRFDGKYIIKKNKLGSKLINLFDKKEEYDVPEQLLSKKVLYNKGDGKFIYLINQTIEEYDIKTNTKNVIKNLKRVYNYFWFDGNDYSFGIDDKVEADGSFSTSVYNANEEKLCDLTNENLDFYRYKNFMCDYSNIGPKPEIRYSYDYGKTWTTHHVQGFTILQNLFGFYKDQFLVTEGIFWHFDSPESGGRIMVGEFEK</sequence>
<dbReference type="EMBL" id="SRPE01000009">
    <property type="protein sequence ID" value="TGN24557.1"/>
    <property type="molecule type" value="Genomic_DNA"/>
</dbReference>
<dbReference type="OrthoDB" id="1151183at2"/>
<protein>
    <submittedName>
        <fullName evidence="1">Uncharacterized protein</fullName>
    </submittedName>
</protein>
<evidence type="ECO:0000313" key="1">
    <source>
        <dbReference type="EMBL" id="TGN24557.1"/>
    </source>
</evidence>